<dbReference type="AlphaFoldDB" id="A0A7S0HEL1"/>
<name>A0A7S0HEL1_9EUKA</name>
<proteinExistence type="predicted"/>
<accession>A0A7S0HEL1</accession>
<sequence length="265" mass="27460">MWDQLASAWNVVGEAAASATASVLEGAEAVAGEAGRMAQATKLHAEIGLAQHSIDSLKRTWGYEAFDAMVAGDTEAVESVLRRCKTEIDDLQLDIDLKKRQIAELEILEDPEDAVVMPPDAAPAPSSAPATHPPYPQRVPATNSQQQTLIAESMAAPVATIVQHEPASDQADDGFQDVGLSSPPEPRPQDASAAGAGAPAEAEAPAAAASEEAHVDAPDELDAALLEADEALDLGPPPGDAPPVPAAAPEESADDQFDELMKAEK</sequence>
<feature type="compositionally biased region" description="Acidic residues" evidence="2">
    <location>
        <begin position="218"/>
        <end position="232"/>
    </location>
</feature>
<dbReference type="EMBL" id="HBEP01005301">
    <property type="protein sequence ID" value="CAD8472521.1"/>
    <property type="molecule type" value="Transcribed_RNA"/>
</dbReference>
<evidence type="ECO:0000256" key="1">
    <source>
        <dbReference type="SAM" id="Coils"/>
    </source>
</evidence>
<feature type="compositionally biased region" description="Low complexity" evidence="2">
    <location>
        <begin position="191"/>
        <end position="210"/>
    </location>
</feature>
<evidence type="ECO:0000256" key="2">
    <source>
        <dbReference type="SAM" id="MobiDB-lite"/>
    </source>
</evidence>
<reference evidence="3" key="1">
    <citation type="submission" date="2021-01" db="EMBL/GenBank/DDBJ databases">
        <authorList>
            <person name="Corre E."/>
            <person name="Pelletier E."/>
            <person name="Niang G."/>
            <person name="Scheremetjew M."/>
            <person name="Finn R."/>
            <person name="Kale V."/>
            <person name="Holt S."/>
            <person name="Cochrane G."/>
            <person name="Meng A."/>
            <person name="Brown T."/>
            <person name="Cohen L."/>
        </authorList>
    </citation>
    <scope>NUCLEOTIDE SEQUENCE</scope>
    <source>
        <strain evidence="3">CCMP1374</strain>
    </source>
</reference>
<keyword evidence="1" id="KW-0175">Coiled coil</keyword>
<feature type="coiled-coil region" evidence="1">
    <location>
        <begin position="81"/>
        <end position="108"/>
    </location>
</feature>
<feature type="region of interest" description="Disordered" evidence="2">
    <location>
        <begin position="118"/>
        <end position="146"/>
    </location>
</feature>
<protein>
    <submittedName>
        <fullName evidence="3">Uncharacterized protein</fullName>
    </submittedName>
</protein>
<evidence type="ECO:0000313" key="3">
    <source>
        <dbReference type="EMBL" id="CAD8472521.1"/>
    </source>
</evidence>
<gene>
    <name evidence="3" type="ORF">PANT1444_LOCUS2950</name>
</gene>
<feature type="region of interest" description="Disordered" evidence="2">
    <location>
        <begin position="166"/>
        <end position="265"/>
    </location>
</feature>
<feature type="compositionally biased region" description="Pro residues" evidence="2">
    <location>
        <begin position="235"/>
        <end position="246"/>
    </location>
</feature>
<feature type="compositionally biased region" description="Low complexity" evidence="2">
    <location>
        <begin position="118"/>
        <end position="130"/>
    </location>
</feature>
<organism evidence="3">
    <name type="scientific">Phaeocystis antarctica</name>
    <dbReference type="NCBI Taxonomy" id="33657"/>
    <lineage>
        <taxon>Eukaryota</taxon>
        <taxon>Haptista</taxon>
        <taxon>Haptophyta</taxon>
        <taxon>Prymnesiophyceae</taxon>
        <taxon>Phaeocystales</taxon>
        <taxon>Phaeocystaceae</taxon>
        <taxon>Phaeocystis</taxon>
    </lineage>
</organism>